<comment type="caution">
    <text evidence="3">The sequence shown here is derived from an EMBL/GenBank/DDBJ whole genome shotgun (WGS) entry which is preliminary data.</text>
</comment>
<protein>
    <submittedName>
        <fullName evidence="3">Uncharacterized protein</fullName>
    </submittedName>
</protein>
<organism evidence="3 4">
    <name type="scientific">Cercophora newfieldiana</name>
    <dbReference type="NCBI Taxonomy" id="92897"/>
    <lineage>
        <taxon>Eukaryota</taxon>
        <taxon>Fungi</taxon>
        <taxon>Dikarya</taxon>
        <taxon>Ascomycota</taxon>
        <taxon>Pezizomycotina</taxon>
        <taxon>Sordariomycetes</taxon>
        <taxon>Sordariomycetidae</taxon>
        <taxon>Sordariales</taxon>
        <taxon>Lasiosphaeriaceae</taxon>
        <taxon>Cercophora</taxon>
    </lineage>
</organism>
<feature type="transmembrane region" description="Helical" evidence="2">
    <location>
        <begin position="112"/>
        <end position="138"/>
    </location>
</feature>
<dbReference type="EMBL" id="JAULSV010000007">
    <property type="protein sequence ID" value="KAK0638455.1"/>
    <property type="molecule type" value="Genomic_DNA"/>
</dbReference>
<proteinExistence type="predicted"/>
<keyword evidence="2" id="KW-0812">Transmembrane</keyword>
<evidence type="ECO:0000313" key="3">
    <source>
        <dbReference type="EMBL" id="KAK0638455.1"/>
    </source>
</evidence>
<evidence type="ECO:0000313" key="4">
    <source>
        <dbReference type="Proteomes" id="UP001174936"/>
    </source>
</evidence>
<keyword evidence="4" id="KW-1185">Reference proteome</keyword>
<dbReference type="AlphaFoldDB" id="A0AA39XRI1"/>
<dbReference type="PANTHER" id="PTHR38694">
    <property type="entry name" value="CONSERVED EXPRESSED PROTEIN"/>
    <property type="match status" value="1"/>
</dbReference>
<feature type="compositionally biased region" description="Basic and acidic residues" evidence="1">
    <location>
        <begin position="410"/>
        <end position="426"/>
    </location>
</feature>
<keyword evidence="2" id="KW-0472">Membrane</keyword>
<feature type="region of interest" description="Disordered" evidence="1">
    <location>
        <begin position="374"/>
        <end position="433"/>
    </location>
</feature>
<evidence type="ECO:0000256" key="1">
    <source>
        <dbReference type="SAM" id="MobiDB-lite"/>
    </source>
</evidence>
<dbReference type="Pfam" id="PF11696">
    <property type="entry name" value="DUF3292"/>
    <property type="match status" value="1"/>
</dbReference>
<dbReference type="InterPro" id="IPR021709">
    <property type="entry name" value="DUF3292"/>
</dbReference>
<dbReference type="Proteomes" id="UP001174936">
    <property type="component" value="Unassembled WGS sequence"/>
</dbReference>
<gene>
    <name evidence="3" type="ORF">B0T16DRAFT_381496</name>
</gene>
<keyword evidence="2" id="KW-1133">Transmembrane helix</keyword>
<name>A0AA39XRI1_9PEZI</name>
<dbReference type="PANTHER" id="PTHR38694:SF1">
    <property type="entry name" value="PEROXIN DOMAIN-CONTAINING PROTEIN"/>
    <property type="match status" value="1"/>
</dbReference>
<sequence length="592" mass="65349">MPRTNAAPNGVDLGWQEPEEAYEPLITGLPNEELWKLIRRFDKQTYHVKSIPKVPRNNLDLEISNDEVFTPVKFKTHVERLYMTAVVGAFHLWKHLTRLRSWREWKRTSMCLAAYTIAWALDSLLAALLLLLVVLILFPSSREFLFPPVPPSMIDPSTAGVKKPSAGVLGSGDSLTGAPEKHPGEAVEQEAHSFVTSVITVGCRPDVQPRQMLTTCLLMKLAYKTANVRSVEQDKTKKPVAEAVFGEAATVSHHISLIADTYERFGNALSPTAPFPRRRPSVNLASCLLFIILMLQCLTGHTLLKSIGFLAGFGFFGDPLWKRTTRFLDWQLACSVCSDWRNRIDPRNTILYNVPTNAQLTLALLRLAEASHAPLPPAPSKREPPEFQVPPKAETGLGDTLGIDQGEVNRAMEPDPDKKAEAENQPRAHPTTKHRRVLNFVKGLSKGVVNSGLAADRAISHMGSEKAKFRAGVLRSGPTPRSGPDKFAARFEGKKGWVTVNTSTSTPTVSWSGDNGGPTWTMDISEISEIQKIGGLGWKTKIAVSWATEDEITDGILIKGTMGHEVHLTAMPSRDQLFNRLVAIGGQIWGEW</sequence>
<reference evidence="3" key="1">
    <citation type="submission" date="2023-06" db="EMBL/GenBank/DDBJ databases">
        <title>Genome-scale phylogeny and comparative genomics of the fungal order Sordariales.</title>
        <authorList>
            <consortium name="Lawrence Berkeley National Laboratory"/>
            <person name="Hensen N."/>
            <person name="Bonometti L."/>
            <person name="Westerberg I."/>
            <person name="Brannstrom I.O."/>
            <person name="Guillou S."/>
            <person name="Cros-Aarteil S."/>
            <person name="Calhoun S."/>
            <person name="Haridas S."/>
            <person name="Kuo A."/>
            <person name="Mondo S."/>
            <person name="Pangilinan J."/>
            <person name="Riley R."/>
            <person name="Labutti K."/>
            <person name="Andreopoulos B."/>
            <person name="Lipzen A."/>
            <person name="Chen C."/>
            <person name="Yanf M."/>
            <person name="Daum C."/>
            <person name="Ng V."/>
            <person name="Clum A."/>
            <person name="Steindorff A."/>
            <person name="Ohm R."/>
            <person name="Martin F."/>
            <person name="Silar P."/>
            <person name="Natvig D."/>
            <person name="Lalanne C."/>
            <person name="Gautier V."/>
            <person name="Ament-Velasquez S.L."/>
            <person name="Kruys A."/>
            <person name="Hutchinson M.I."/>
            <person name="Powell A.J."/>
            <person name="Barry K."/>
            <person name="Miller A.N."/>
            <person name="Grigoriev I.V."/>
            <person name="Debuchy R."/>
            <person name="Gladieux P."/>
            <person name="Thoren M.H."/>
            <person name="Johannesson H."/>
        </authorList>
    </citation>
    <scope>NUCLEOTIDE SEQUENCE</scope>
    <source>
        <strain evidence="3">SMH2532-1</strain>
    </source>
</reference>
<accession>A0AA39XRI1</accession>
<evidence type="ECO:0000256" key="2">
    <source>
        <dbReference type="SAM" id="Phobius"/>
    </source>
</evidence>